<feature type="region of interest" description="Disordered" evidence="2">
    <location>
        <begin position="469"/>
        <end position="501"/>
    </location>
</feature>
<organism evidence="3 4">
    <name type="scientific">Chytriomyces confervae</name>
    <dbReference type="NCBI Taxonomy" id="246404"/>
    <lineage>
        <taxon>Eukaryota</taxon>
        <taxon>Fungi</taxon>
        <taxon>Fungi incertae sedis</taxon>
        <taxon>Chytridiomycota</taxon>
        <taxon>Chytridiomycota incertae sedis</taxon>
        <taxon>Chytridiomycetes</taxon>
        <taxon>Chytridiales</taxon>
        <taxon>Chytriomycetaceae</taxon>
        <taxon>Chytriomyces</taxon>
    </lineage>
</organism>
<accession>A0A507FCS8</accession>
<dbReference type="AlphaFoldDB" id="A0A507FCS8"/>
<proteinExistence type="predicted"/>
<keyword evidence="1" id="KW-0175">Coiled coil</keyword>
<reference evidence="3 4" key="1">
    <citation type="journal article" date="2019" name="Sci. Rep.">
        <title>Comparative genomics of chytrid fungi reveal insights into the obligate biotrophic and pathogenic lifestyle of Synchytrium endobioticum.</title>
        <authorList>
            <person name="van de Vossenberg B.T.L.H."/>
            <person name="Warris S."/>
            <person name="Nguyen H.D.T."/>
            <person name="van Gent-Pelzer M.P.E."/>
            <person name="Joly D.L."/>
            <person name="van de Geest H.C."/>
            <person name="Bonants P.J.M."/>
            <person name="Smith D.S."/>
            <person name="Levesque C.A."/>
            <person name="van der Lee T.A.J."/>
        </authorList>
    </citation>
    <scope>NUCLEOTIDE SEQUENCE [LARGE SCALE GENOMIC DNA]</scope>
    <source>
        <strain evidence="3 4">CBS 675.73</strain>
    </source>
</reference>
<gene>
    <name evidence="3" type="ORF">CcCBS67573_g04580</name>
</gene>
<feature type="region of interest" description="Disordered" evidence="2">
    <location>
        <begin position="1"/>
        <end position="21"/>
    </location>
</feature>
<comment type="caution">
    <text evidence="3">The sequence shown here is derived from an EMBL/GenBank/DDBJ whole genome shotgun (WGS) entry which is preliminary data.</text>
</comment>
<feature type="compositionally biased region" description="Polar residues" evidence="2">
    <location>
        <begin position="469"/>
        <end position="483"/>
    </location>
</feature>
<evidence type="ECO:0000256" key="2">
    <source>
        <dbReference type="SAM" id="MobiDB-lite"/>
    </source>
</evidence>
<dbReference type="OrthoDB" id="2121319at2759"/>
<evidence type="ECO:0000313" key="3">
    <source>
        <dbReference type="EMBL" id="TPX74149.1"/>
    </source>
</evidence>
<evidence type="ECO:0000313" key="4">
    <source>
        <dbReference type="Proteomes" id="UP000320333"/>
    </source>
</evidence>
<sequence length="557" mass="61161">MNGAAIASDNTSNKRRSSLDGESAELIKSLRAIGKKEYPCADNMDAFQKLAALSTDNAMQANQINSLEVENDALKSQISGLSKEQRALAKTGFEAALKHDAEVKDIETKTAKWRARETMLLEQIKGLKTELKALKNEGKRIEKERRASTKMEASGSQDLIEELKATNRKSEAAIATLNEQMHAVRLDLDGLSSKLVYESEKSGHLQGQVDLLTSERQDLLEERDTLLQEVKHFELLIKEKIQEAFEEEHDEAAESAQCVPVKKDQSCSPMKLSMASNRESFFLGLVSGNSLAGELASVNDGGDVEVGSDHSALVSENEALKDEIVGLTMYINKLIQKVDLSDAEALVENQPRIGANDGANTIRRKLLSSIRKFSGSKGAPNPSQSLIYDHREWMNKHGSMDDAPEFIKESAKEAQLTKCPSNESEFSNVTAGSGVDLKPASVTAHNKKEGVLSSIKSLGSWMVGGTGASSVTATPAKTLNEQEPVNHAKLEEKTEKRRSTAGNSKILLSELLEKQRAEDGDILEFKEVKRLEKALAKVGYRQSRILENKRAVVRLKE</sequence>
<dbReference type="EMBL" id="QEAP01000141">
    <property type="protein sequence ID" value="TPX74149.1"/>
    <property type="molecule type" value="Genomic_DNA"/>
</dbReference>
<protein>
    <submittedName>
        <fullName evidence="3">Uncharacterized protein</fullName>
    </submittedName>
</protein>
<feature type="coiled-coil region" evidence="1">
    <location>
        <begin position="209"/>
        <end position="236"/>
    </location>
</feature>
<feature type="coiled-coil region" evidence="1">
    <location>
        <begin position="117"/>
        <end position="180"/>
    </location>
</feature>
<dbReference type="Proteomes" id="UP000320333">
    <property type="component" value="Unassembled WGS sequence"/>
</dbReference>
<evidence type="ECO:0000256" key="1">
    <source>
        <dbReference type="SAM" id="Coils"/>
    </source>
</evidence>
<feature type="compositionally biased region" description="Basic and acidic residues" evidence="2">
    <location>
        <begin position="484"/>
        <end position="498"/>
    </location>
</feature>
<feature type="coiled-coil region" evidence="1">
    <location>
        <begin position="57"/>
        <end position="84"/>
    </location>
</feature>
<name>A0A507FCS8_9FUNG</name>
<keyword evidence="4" id="KW-1185">Reference proteome</keyword>